<evidence type="ECO:0008006" key="4">
    <source>
        <dbReference type="Google" id="ProtNLM"/>
    </source>
</evidence>
<dbReference type="RefSeq" id="WP_093950604.1">
    <property type="nucleotide sequence ID" value="NZ_NMUL01000030.1"/>
</dbReference>
<keyword evidence="1" id="KW-1133">Transmembrane helix</keyword>
<dbReference type="AlphaFoldDB" id="A0A229T034"/>
<evidence type="ECO:0000313" key="3">
    <source>
        <dbReference type="Proteomes" id="UP000215199"/>
    </source>
</evidence>
<dbReference type="Proteomes" id="UP000215199">
    <property type="component" value="Unassembled WGS sequence"/>
</dbReference>
<sequence>MPENTEVLRSALRESVTDVAATPEVLLPALRKRYTRRVIARRAGLAATPLVVAAAVAGSVALVPGSGHSVPASGTTVATPVLDVAYVTAKVTSALDNAGRDVMYLKADPRKVGEHTVDESWVAADGSAMRQRLTRGGEVITDEQFTPAGILVVQHTLKRYYRIPDHGSAVTTPDGYSRAGVPLPGEIKKAVGAGALTLVGNEVIDGKPTIHLRLSGSGTVPGFVKDAFSDLWVSQSSYLPVRIGSGESRQDYSWLPPTPENLALLTAPIPAGYTGP</sequence>
<proteinExistence type="predicted"/>
<dbReference type="OrthoDB" id="3359753at2"/>
<gene>
    <name evidence="2" type="ORF">CF165_28290</name>
</gene>
<reference evidence="3" key="1">
    <citation type="submission" date="2017-07" db="EMBL/GenBank/DDBJ databases">
        <title>Comparative genome mining reveals phylogenetic distribution patterns of secondary metabolites in Amycolatopsis.</title>
        <authorList>
            <person name="Adamek M."/>
            <person name="Alanjary M."/>
            <person name="Sales-Ortells H."/>
            <person name="Goodfellow M."/>
            <person name="Bull A.T."/>
            <person name="Kalinowski J."/>
            <person name="Ziemert N."/>
        </authorList>
    </citation>
    <scope>NUCLEOTIDE SEQUENCE [LARGE SCALE GENOMIC DNA]</scope>
    <source>
        <strain evidence="3">H5</strain>
    </source>
</reference>
<feature type="transmembrane region" description="Helical" evidence="1">
    <location>
        <begin position="43"/>
        <end position="63"/>
    </location>
</feature>
<accession>A0A229T034</accession>
<keyword evidence="1" id="KW-0812">Transmembrane</keyword>
<evidence type="ECO:0000256" key="1">
    <source>
        <dbReference type="SAM" id="Phobius"/>
    </source>
</evidence>
<keyword evidence="3" id="KW-1185">Reference proteome</keyword>
<comment type="caution">
    <text evidence="2">The sequence shown here is derived from an EMBL/GenBank/DDBJ whole genome shotgun (WGS) entry which is preliminary data.</text>
</comment>
<dbReference type="EMBL" id="NMUL01000030">
    <property type="protein sequence ID" value="OXM64234.1"/>
    <property type="molecule type" value="Genomic_DNA"/>
</dbReference>
<protein>
    <recommendedName>
        <fullName evidence="4">MucB/RseB N-terminal domain-containing protein</fullName>
    </recommendedName>
</protein>
<name>A0A229T034_9PSEU</name>
<organism evidence="2 3">
    <name type="scientific">Amycolatopsis vastitatis</name>
    <dbReference type="NCBI Taxonomy" id="1905142"/>
    <lineage>
        <taxon>Bacteria</taxon>
        <taxon>Bacillati</taxon>
        <taxon>Actinomycetota</taxon>
        <taxon>Actinomycetes</taxon>
        <taxon>Pseudonocardiales</taxon>
        <taxon>Pseudonocardiaceae</taxon>
        <taxon>Amycolatopsis</taxon>
    </lineage>
</organism>
<evidence type="ECO:0000313" key="2">
    <source>
        <dbReference type="EMBL" id="OXM64234.1"/>
    </source>
</evidence>
<keyword evidence="1" id="KW-0472">Membrane</keyword>